<evidence type="ECO:0000313" key="1">
    <source>
        <dbReference type="EMBL" id="KOB78127.1"/>
    </source>
</evidence>
<proteinExistence type="predicted"/>
<evidence type="ECO:0000313" key="2">
    <source>
        <dbReference type="Proteomes" id="UP000037510"/>
    </source>
</evidence>
<sequence>MLDASVLLMQQYSTVVGNLPLNTTTVSTQTELIHAGRVRPADAAVLDGGRQPASEHDHCLHTD</sequence>
<dbReference type="EMBL" id="JTDY01000236">
    <property type="protein sequence ID" value="KOB78127.1"/>
    <property type="molecule type" value="Genomic_DNA"/>
</dbReference>
<name>A0A0L7LRQ0_OPEBR</name>
<accession>A0A0L7LRQ0</accession>
<keyword evidence="2" id="KW-1185">Reference proteome</keyword>
<comment type="caution">
    <text evidence="1">The sequence shown here is derived from an EMBL/GenBank/DDBJ whole genome shotgun (WGS) entry which is preliminary data.</text>
</comment>
<dbReference type="Proteomes" id="UP000037510">
    <property type="component" value="Unassembled WGS sequence"/>
</dbReference>
<protein>
    <submittedName>
        <fullName evidence="1">Synoviolin</fullName>
    </submittedName>
</protein>
<gene>
    <name evidence="1" type="ORF">OBRU01_02919</name>
</gene>
<organism evidence="1 2">
    <name type="scientific">Operophtera brumata</name>
    <name type="common">Winter moth</name>
    <name type="synonym">Phalaena brumata</name>
    <dbReference type="NCBI Taxonomy" id="104452"/>
    <lineage>
        <taxon>Eukaryota</taxon>
        <taxon>Metazoa</taxon>
        <taxon>Ecdysozoa</taxon>
        <taxon>Arthropoda</taxon>
        <taxon>Hexapoda</taxon>
        <taxon>Insecta</taxon>
        <taxon>Pterygota</taxon>
        <taxon>Neoptera</taxon>
        <taxon>Endopterygota</taxon>
        <taxon>Lepidoptera</taxon>
        <taxon>Glossata</taxon>
        <taxon>Ditrysia</taxon>
        <taxon>Geometroidea</taxon>
        <taxon>Geometridae</taxon>
        <taxon>Larentiinae</taxon>
        <taxon>Operophtera</taxon>
    </lineage>
</organism>
<reference evidence="1 2" key="1">
    <citation type="journal article" date="2015" name="Genome Biol. Evol.">
        <title>The genome of winter moth (Operophtera brumata) provides a genomic perspective on sexual dimorphism and phenology.</title>
        <authorList>
            <person name="Derks M.F."/>
            <person name="Smit S."/>
            <person name="Salis L."/>
            <person name="Schijlen E."/>
            <person name="Bossers A."/>
            <person name="Mateman C."/>
            <person name="Pijl A.S."/>
            <person name="de Ridder D."/>
            <person name="Groenen M.A."/>
            <person name="Visser M.E."/>
            <person name="Megens H.J."/>
        </authorList>
    </citation>
    <scope>NUCLEOTIDE SEQUENCE [LARGE SCALE GENOMIC DNA]</scope>
    <source>
        <strain evidence="1">WM2013NL</strain>
        <tissue evidence="1">Head and thorax</tissue>
    </source>
</reference>
<dbReference type="AlphaFoldDB" id="A0A0L7LRQ0"/>